<dbReference type="InterPro" id="IPR050438">
    <property type="entry name" value="LMW_PTPase"/>
</dbReference>
<feature type="active site" description="Nucleophile" evidence="6">
    <location>
        <position position="38"/>
    </location>
</feature>
<dbReference type="EMBL" id="JABSTR010001492">
    <property type="protein sequence ID" value="KAH9384047.1"/>
    <property type="molecule type" value="Genomic_DNA"/>
</dbReference>
<protein>
    <recommendedName>
        <fullName evidence="7">Phosphotyrosine protein phosphatase I domain-containing protein</fullName>
    </recommendedName>
</protein>
<keyword evidence="4" id="KW-0378">Hydrolase</keyword>
<dbReference type="OrthoDB" id="3388at2759"/>
<dbReference type="SUPFAM" id="SSF52788">
    <property type="entry name" value="Phosphotyrosine protein phosphatases I"/>
    <property type="match status" value="1"/>
</dbReference>
<dbReference type="Gene3D" id="3.40.50.2300">
    <property type="match status" value="1"/>
</dbReference>
<feature type="active site" evidence="6">
    <location>
        <position position="44"/>
    </location>
</feature>
<dbReference type="CDD" id="cd16343">
    <property type="entry name" value="LMWPTP"/>
    <property type="match status" value="1"/>
</dbReference>
<dbReference type="FunFam" id="3.40.50.2300:FF:000105">
    <property type="entry name" value="Low molecular weight phosphotyrosine protein"/>
    <property type="match status" value="1"/>
</dbReference>
<proteinExistence type="inferred from homology"/>
<dbReference type="AlphaFoldDB" id="A0A9J6H032"/>
<accession>A0A9J6H032</accession>
<dbReference type="PANTHER" id="PTHR11717">
    <property type="entry name" value="LOW MOLECULAR WEIGHT PROTEIN TYROSINE PHOSPHATASE"/>
    <property type="match status" value="1"/>
</dbReference>
<dbReference type="Proteomes" id="UP000821853">
    <property type="component" value="Unassembled WGS sequence"/>
</dbReference>
<keyword evidence="5" id="KW-0904">Protein phosphatase</keyword>
<dbReference type="InterPro" id="IPR017867">
    <property type="entry name" value="Tyr_phospatase_low_mol_wt"/>
</dbReference>
<evidence type="ECO:0000259" key="7">
    <source>
        <dbReference type="SMART" id="SM00226"/>
    </source>
</evidence>
<dbReference type="VEuPathDB" id="VectorBase:HLOH_055514"/>
<evidence type="ECO:0000313" key="9">
    <source>
        <dbReference type="Proteomes" id="UP000821853"/>
    </source>
</evidence>
<dbReference type="Pfam" id="PF01451">
    <property type="entry name" value="LMWPc"/>
    <property type="match status" value="1"/>
</dbReference>
<dbReference type="PRINTS" id="PR00719">
    <property type="entry name" value="LMWPTPASE"/>
</dbReference>
<evidence type="ECO:0000256" key="2">
    <source>
        <dbReference type="ARBA" id="ARBA00011063"/>
    </source>
</evidence>
<comment type="caution">
    <text evidence="8">The sequence shown here is derived from an EMBL/GenBank/DDBJ whole genome shotgun (WGS) entry which is preliminary data.</text>
</comment>
<evidence type="ECO:0000256" key="3">
    <source>
        <dbReference type="ARBA" id="ARBA00022490"/>
    </source>
</evidence>
<organism evidence="8 9">
    <name type="scientific">Haemaphysalis longicornis</name>
    <name type="common">Bush tick</name>
    <dbReference type="NCBI Taxonomy" id="44386"/>
    <lineage>
        <taxon>Eukaryota</taxon>
        <taxon>Metazoa</taxon>
        <taxon>Ecdysozoa</taxon>
        <taxon>Arthropoda</taxon>
        <taxon>Chelicerata</taxon>
        <taxon>Arachnida</taxon>
        <taxon>Acari</taxon>
        <taxon>Parasitiformes</taxon>
        <taxon>Ixodida</taxon>
        <taxon>Ixodoidea</taxon>
        <taxon>Ixodidae</taxon>
        <taxon>Haemaphysalinae</taxon>
        <taxon>Haemaphysalis</taxon>
    </lineage>
</organism>
<comment type="subcellular location">
    <subcellularLocation>
        <location evidence="1">Cytoplasm</location>
    </subcellularLocation>
</comment>
<evidence type="ECO:0000256" key="4">
    <source>
        <dbReference type="ARBA" id="ARBA00022801"/>
    </source>
</evidence>
<dbReference type="OMA" id="ACEGICK"/>
<keyword evidence="9" id="KW-1185">Reference proteome</keyword>
<evidence type="ECO:0000256" key="5">
    <source>
        <dbReference type="ARBA" id="ARBA00022912"/>
    </source>
</evidence>
<dbReference type="GO" id="GO:0004725">
    <property type="term" value="F:protein tyrosine phosphatase activity"/>
    <property type="evidence" value="ECO:0007669"/>
    <property type="project" value="InterPro"/>
</dbReference>
<feature type="domain" description="Phosphotyrosine protein phosphatase I" evidence="7">
    <location>
        <begin position="32"/>
        <end position="170"/>
    </location>
</feature>
<keyword evidence="3" id="KW-0963">Cytoplasm</keyword>
<feature type="active site" description="Proton donor" evidence="6">
    <location>
        <position position="151"/>
    </location>
</feature>
<evidence type="ECO:0000313" key="8">
    <source>
        <dbReference type="EMBL" id="KAH9384047.1"/>
    </source>
</evidence>
<dbReference type="PANTHER" id="PTHR11717:SF7">
    <property type="entry name" value="LOW MOLECULAR WEIGHT PHOSPHOTYROSINE PROTEIN PHOSPHATASE"/>
    <property type="match status" value="1"/>
</dbReference>
<dbReference type="InterPro" id="IPR036196">
    <property type="entry name" value="Ptyr_pPase_sf"/>
</dbReference>
<dbReference type="InterPro" id="IPR023485">
    <property type="entry name" value="Ptyr_pPase"/>
</dbReference>
<evidence type="ECO:0000256" key="6">
    <source>
        <dbReference type="PIRSR" id="PIRSR617867-1"/>
    </source>
</evidence>
<dbReference type="GO" id="GO:0005737">
    <property type="term" value="C:cytoplasm"/>
    <property type="evidence" value="ECO:0007669"/>
    <property type="project" value="UniProtKB-SubCell"/>
</dbReference>
<reference evidence="8 9" key="1">
    <citation type="journal article" date="2020" name="Cell">
        <title>Large-Scale Comparative Analyses of Tick Genomes Elucidate Their Genetic Diversity and Vector Capacities.</title>
        <authorList>
            <consortium name="Tick Genome and Microbiome Consortium (TIGMIC)"/>
            <person name="Jia N."/>
            <person name="Wang J."/>
            <person name="Shi W."/>
            <person name="Du L."/>
            <person name="Sun Y."/>
            <person name="Zhan W."/>
            <person name="Jiang J.F."/>
            <person name="Wang Q."/>
            <person name="Zhang B."/>
            <person name="Ji P."/>
            <person name="Bell-Sakyi L."/>
            <person name="Cui X.M."/>
            <person name="Yuan T.T."/>
            <person name="Jiang B.G."/>
            <person name="Yang W.F."/>
            <person name="Lam T.T."/>
            <person name="Chang Q.C."/>
            <person name="Ding S.J."/>
            <person name="Wang X.J."/>
            <person name="Zhu J.G."/>
            <person name="Ruan X.D."/>
            <person name="Zhao L."/>
            <person name="Wei J.T."/>
            <person name="Ye R.Z."/>
            <person name="Que T.C."/>
            <person name="Du C.H."/>
            <person name="Zhou Y.H."/>
            <person name="Cheng J.X."/>
            <person name="Dai P.F."/>
            <person name="Guo W.B."/>
            <person name="Han X.H."/>
            <person name="Huang E.J."/>
            <person name="Li L.F."/>
            <person name="Wei W."/>
            <person name="Gao Y.C."/>
            <person name="Liu J.Z."/>
            <person name="Shao H.Z."/>
            <person name="Wang X."/>
            <person name="Wang C.C."/>
            <person name="Yang T.C."/>
            <person name="Huo Q.B."/>
            <person name="Li W."/>
            <person name="Chen H.Y."/>
            <person name="Chen S.E."/>
            <person name="Zhou L.G."/>
            <person name="Ni X.B."/>
            <person name="Tian J.H."/>
            <person name="Sheng Y."/>
            <person name="Liu T."/>
            <person name="Pan Y.S."/>
            <person name="Xia L.Y."/>
            <person name="Li J."/>
            <person name="Zhao F."/>
            <person name="Cao W.C."/>
        </authorList>
    </citation>
    <scope>NUCLEOTIDE SEQUENCE [LARGE SCALE GENOMIC DNA]</scope>
    <source>
        <strain evidence="8">HaeL-2018</strain>
    </source>
</reference>
<comment type="similarity">
    <text evidence="2">Belongs to the low molecular weight phosphotyrosine protein phosphatase family.</text>
</comment>
<name>A0A9J6H032_HAELO</name>
<dbReference type="SMART" id="SM00226">
    <property type="entry name" value="LMWPc"/>
    <property type="match status" value="1"/>
</dbReference>
<gene>
    <name evidence="8" type="ORF">HPB48_026029</name>
</gene>
<sequence length="180" mass="20307">MTTTKMQSQDALRSSPGKLHQLHLASMAAPSKSVLFVCLGNICRSPIAEAVFRHVARERGVLDQVDSAATGEWHVGKKPDERAIQCMRDHCVEMDHRARLVRSSDFRHFQYIFGMDEANMRDLRALAPSDSTAQIEMLGSYDPEGKSVIRDPYYVTLLIASSPSTGLVDKFRLERQEYLH</sequence>
<evidence type="ECO:0000256" key="1">
    <source>
        <dbReference type="ARBA" id="ARBA00004496"/>
    </source>
</evidence>